<organism evidence="2 3">
    <name type="scientific">Streptomyces carpinensis</name>
    <dbReference type="NCBI Taxonomy" id="66369"/>
    <lineage>
        <taxon>Bacteria</taxon>
        <taxon>Bacillati</taxon>
        <taxon>Actinomycetota</taxon>
        <taxon>Actinomycetes</taxon>
        <taxon>Kitasatosporales</taxon>
        <taxon>Streptomycetaceae</taxon>
        <taxon>Streptomyces</taxon>
    </lineage>
</organism>
<feature type="compositionally biased region" description="Low complexity" evidence="1">
    <location>
        <begin position="12"/>
        <end position="29"/>
    </location>
</feature>
<reference evidence="2 3" key="1">
    <citation type="submission" date="2024-06" db="EMBL/GenBank/DDBJ databases">
        <title>The Natural Products Discovery Center: Release of the First 8490 Sequenced Strains for Exploring Actinobacteria Biosynthetic Diversity.</title>
        <authorList>
            <person name="Kalkreuter E."/>
            <person name="Kautsar S.A."/>
            <person name="Yang D."/>
            <person name="Bader C.D."/>
            <person name="Teijaro C.N."/>
            <person name="Fluegel L."/>
            <person name="Davis C.M."/>
            <person name="Simpson J.R."/>
            <person name="Lauterbach L."/>
            <person name="Steele A.D."/>
            <person name="Gui C."/>
            <person name="Meng S."/>
            <person name="Li G."/>
            <person name="Viehrig K."/>
            <person name="Ye F."/>
            <person name="Su P."/>
            <person name="Kiefer A.F."/>
            <person name="Nichols A."/>
            <person name="Cepeda A.J."/>
            <person name="Yan W."/>
            <person name="Fan B."/>
            <person name="Jiang Y."/>
            <person name="Adhikari A."/>
            <person name="Zheng C.-J."/>
            <person name="Schuster L."/>
            <person name="Cowan T.M."/>
            <person name="Smanski M.J."/>
            <person name="Chevrette M.G."/>
            <person name="De Carvalho L.P.S."/>
            <person name="Shen B."/>
        </authorList>
    </citation>
    <scope>NUCLEOTIDE SEQUENCE [LARGE SCALE GENOMIC DNA]</scope>
    <source>
        <strain evidence="2 3">NPDC000634</strain>
    </source>
</reference>
<name>A0ABV1WIJ1_9ACTN</name>
<dbReference type="EMBL" id="JBEPCU010001615">
    <property type="protein sequence ID" value="MER6984015.1"/>
    <property type="molecule type" value="Genomic_DNA"/>
</dbReference>
<gene>
    <name evidence="2" type="ORF">ABT317_45495</name>
</gene>
<feature type="region of interest" description="Disordered" evidence="1">
    <location>
        <begin position="1"/>
        <end position="29"/>
    </location>
</feature>
<comment type="caution">
    <text evidence="2">The sequence shown here is derived from an EMBL/GenBank/DDBJ whole genome shotgun (WGS) entry which is preliminary data.</text>
</comment>
<accession>A0ABV1WIJ1</accession>
<evidence type="ECO:0000313" key="2">
    <source>
        <dbReference type="EMBL" id="MER6984015.1"/>
    </source>
</evidence>
<evidence type="ECO:0000256" key="1">
    <source>
        <dbReference type="SAM" id="MobiDB-lite"/>
    </source>
</evidence>
<keyword evidence="3" id="KW-1185">Reference proteome</keyword>
<dbReference type="RefSeq" id="WP_086731567.1">
    <property type="nucleotide sequence ID" value="NZ_MUBM01000721.1"/>
</dbReference>
<protein>
    <submittedName>
        <fullName evidence="2">Uncharacterized protein</fullName>
    </submittedName>
</protein>
<sequence>MPEFIDKDGNVLGTTGTTADTLGLSTTNTESTAPLEAEIANGKIADIKAVGVSQVDRTDPA</sequence>
<dbReference type="Proteomes" id="UP001458415">
    <property type="component" value="Unassembled WGS sequence"/>
</dbReference>
<evidence type="ECO:0000313" key="3">
    <source>
        <dbReference type="Proteomes" id="UP001458415"/>
    </source>
</evidence>
<proteinExistence type="predicted"/>